<dbReference type="InterPro" id="IPR033756">
    <property type="entry name" value="YlxH/NBP35"/>
</dbReference>
<sequence>MTIREIIRGCTSFTNGNALRYKYFHTSVHRLHENPLGLPKVKKEGKAPDIPRMSKGLPIKQKIPGVNKILLVSSAKGGVGKSTVSINIALALQGLGKKVGVLDTDVFGPSIPRLLNLSGEPRISEDGKLIPLTNYGVESMSMGYLIKPENAVVWRGLMVMKALQQLLFEVKWTNLDYLVVDMPPGTGDTQLTISQQLKVDGSIIVTTPQDIALIDAVKGIAMFNKVNIPILGLVQNMSYFLCPNCNHESHIFGTDGARREAENHHLDVLGSIPLNEEICTQSDKGKPVIVSNPGSKISQPYIDIAQKVITKLG</sequence>
<dbReference type="GO" id="GO:0046872">
    <property type="term" value="F:metal ion binding"/>
    <property type="evidence" value="ECO:0007669"/>
    <property type="project" value="UniProtKB-KW"/>
</dbReference>
<dbReference type="FunFam" id="3.40.50.300:FF:001278">
    <property type="entry name" value="Iron-sulfur cluster carrier protein"/>
    <property type="match status" value="1"/>
</dbReference>
<dbReference type="VEuPathDB" id="FungiDB:DEHA2D18524g"/>
<evidence type="ECO:0000313" key="7">
    <source>
        <dbReference type="EMBL" id="CAG87464.1"/>
    </source>
</evidence>
<protein>
    <submittedName>
        <fullName evidence="7">DEHA2D18524p</fullName>
    </submittedName>
</protein>
<comment type="similarity">
    <text evidence="6">Belongs to the Mrp/NBP35 ATP-binding proteins family.</text>
</comment>
<evidence type="ECO:0000256" key="2">
    <source>
        <dbReference type="ARBA" id="ARBA00022741"/>
    </source>
</evidence>
<dbReference type="CDD" id="cd02037">
    <property type="entry name" value="Mrp_NBP35"/>
    <property type="match status" value="1"/>
</dbReference>
<name>Q6BR80_DEBHA</name>
<accession>Q6BR80</accession>
<dbReference type="HOGENOM" id="CLU_024839_0_2_1"/>
<proteinExistence type="inferred from homology"/>
<evidence type="ECO:0000256" key="1">
    <source>
        <dbReference type="ARBA" id="ARBA00022723"/>
    </source>
</evidence>
<dbReference type="Pfam" id="PF10609">
    <property type="entry name" value="ParA"/>
    <property type="match status" value="1"/>
</dbReference>
<dbReference type="OrthoDB" id="1741334at2759"/>
<dbReference type="Proteomes" id="UP000000599">
    <property type="component" value="Chromosome D"/>
</dbReference>
<dbReference type="GO" id="GO:0005524">
    <property type="term" value="F:ATP binding"/>
    <property type="evidence" value="ECO:0007669"/>
    <property type="project" value="UniProtKB-KW"/>
</dbReference>
<evidence type="ECO:0000256" key="4">
    <source>
        <dbReference type="ARBA" id="ARBA00023004"/>
    </source>
</evidence>
<dbReference type="STRING" id="284592.Q6BR80"/>
<dbReference type="Gene3D" id="3.40.50.300">
    <property type="entry name" value="P-loop containing nucleotide triphosphate hydrolases"/>
    <property type="match status" value="1"/>
</dbReference>
<keyword evidence="3" id="KW-0067">ATP-binding</keyword>
<keyword evidence="8" id="KW-1185">Reference proteome</keyword>
<dbReference type="SUPFAM" id="SSF52540">
    <property type="entry name" value="P-loop containing nucleoside triphosphate hydrolases"/>
    <property type="match status" value="1"/>
</dbReference>
<dbReference type="PANTHER" id="PTHR42961">
    <property type="entry name" value="IRON-SULFUR PROTEIN NUBPL"/>
    <property type="match status" value="1"/>
</dbReference>
<evidence type="ECO:0000256" key="5">
    <source>
        <dbReference type="ARBA" id="ARBA00023014"/>
    </source>
</evidence>
<dbReference type="GO" id="GO:0140663">
    <property type="term" value="F:ATP-dependent FeS chaperone activity"/>
    <property type="evidence" value="ECO:0007669"/>
    <property type="project" value="InterPro"/>
</dbReference>
<dbReference type="InterPro" id="IPR027417">
    <property type="entry name" value="P-loop_NTPase"/>
</dbReference>
<dbReference type="InterPro" id="IPR019591">
    <property type="entry name" value="Mrp/NBP35_ATP-bd"/>
</dbReference>
<dbReference type="GO" id="GO:0016226">
    <property type="term" value="P:iron-sulfur cluster assembly"/>
    <property type="evidence" value="ECO:0007669"/>
    <property type="project" value="InterPro"/>
</dbReference>
<dbReference type="GO" id="GO:0005739">
    <property type="term" value="C:mitochondrion"/>
    <property type="evidence" value="ECO:0007669"/>
    <property type="project" value="TreeGrafter"/>
</dbReference>
<dbReference type="PROSITE" id="PS01215">
    <property type="entry name" value="MRP"/>
    <property type="match status" value="1"/>
</dbReference>
<dbReference type="GeneID" id="2901393"/>
<dbReference type="InterPro" id="IPR000808">
    <property type="entry name" value="Mrp-like_CS"/>
</dbReference>
<dbReference type="GO" id="GO:0051539">
    <property type="term" value="F:4 iron, 4 sulfur cluster binding"/>
    <property type="evidence" value="ECO:0007669"/>
    <property type="project" value="TreeGrafter"/>
</dbReference>
<keyword evidence="4" id="KW-0408">Iron</keyword>
<reference evidence="7 8" key="1">
    <citation type="journal article" date="2004" name="Nature">
        <title>Genome evolution in yeasts.</title>
        <authorList>
            <consortium name="Genolevures"/>
            <person name="Dujon B."/>
            <person name="Sherman D."/>
            <person name="Fischer G."/>
            <person name="Durrens P."/>
            <person name="Casaregola S."/>
            <person name="Lafontaine I."/>
            <person name="de Montigny J."/>
            <person name="Marck C."/>
            <person name="Neuveglise C."/>
            <person name="Talla E."/>
            <person name="Goffard N."/>
            <person name="Frangeul L."/>
            <person name="Aigle M."/>
            <person name="Anthouard V."/>
            <person name="Babour A."/>
            <person name="Barbe V."/>
            <person name="Barnay S."/>
            <person name="Blanchin S."/>
            <person name="Beckerich J.M."/>
            <person name="Beyne E."/>
            <person name="Bleykasten C."/>
            <person name="Boisrame A."/>
            <person name="Boyer J."/>
            <person name="Cattolico L."/>
            <person name="Confanioleri F."/>
            <person name="de Daruvar A."/>
            <person name="Despons L."/>
            <person name="Fabre E."/>
            <person name="Fairhead C."/>
            <person name="Ferry-Dumazet H."/>
            <person name="Groppi A."/>
            <person name="Hantraye F."/>
            <person name="Hennequin C."/>
            <person name="Jauniaux N."/>
            <person name="Joyet P."/>
            <person name="Kachouri R."/>
            <person name="Kerrest A."/>
            <person name="Koszul R."/>
            <person name="Lemaire M."/>
            <person name="Lesur I."/>
            <person name="Ma L."/>
            <person name="Muller H."/>
            <person name="Nicaud J.M."/>
            <person name="Nikolski M."/>
            <person name="Oztas S."/>
            <person name="Ozier-Kalogeropoulos O."/>
            <person name="Pellenz S."/>
            <person name="Potier S."/>
            <person name="Richard G.F."/>
            <person name="Straub M.L."/>
            <person name="Suleau A."/>
            <person name="Swennene D."/>
            <person name="Tekaia F."/>
            <person name="Wesolowski-Louvel M."/>
            <person name="Westhof E."/>
            <person name="Wirth B."/>
            <person name="Zeniou-Meyer M."/>
            <person name="Zivanovic I."/>
            <person name="Bolotin-Fukuhara M."/>
            <person name="Thierry A."/>
            <person name="Bouchier C."/>
            <person name="Caudron B."/>
            <person name="Scarpelli C."/>
            <person name="Gaillardin C."/>
            <person name="Weissenbach J."/>
            <person name="Wincker P."/>
            <person name="Souciet J.L."/>
        </authorList>
    </citation>
    <scope>NUCLEOTIDE SEQUENCE [LARGE SCALE GENOMIC DNA]</scope>
    <source>
        <strain evidence="8">ATCC 36239 / CBS 767 / BCRC 21394 / JCM 1990 / NBRC 0083 / IGC 2968</strain>
    </source>
</reference>
<dbReference type="InterPro" id="IPR044304">
    <property type="entry name" value="NUBPL-like"/>
</dbReference>
<keyword evidence="2" id="KW-0547">Nucleotide-binding</keyword>
<dbReference type="EMBL" id="CR382136">
    <property type="protein sequence ID" value="CAG87464.1"/>
    <property type="molecule type" value="Genomic_DNA"/>
</dbReference>
<evidence type="ECO:0000256" key="6">
    <source>
        <dbReference type="ARBA" id="ARBA00024036"/>
    </source>
</evidence>
<dbReference type="InParanoid" id="Q6BR80"/>
<organism evidence="7 8">
    <name type="scientific">Debaryomyces hansenii (strain ATCC 36239 / CBS 767 / BCRC 21394 / JCM 1990 / NBRC 0083 / IGC 2968)</name>
    <name type="common">Yeast</name>
    <name type="synonym">Torulaspora hansenii</name>
    <dbReference type="NCBI Taxonomy" id="284592"/>
    <lineage>
        <taxon>Eukaryota</taxon>
        <taxon>Fungi</taxon>
        <taxon>Dikarya</taxon>
        <taxon>Ascomycota</taxon>
        <taxon>Saccharomycotina</taxon>
        <taxon>Pichiomycetes</taxon>
        <taxon>Debaryomycetaceae</taxon>
        <taxon>Debaryomyces</taxon>
    </lineage>
</organism>
<dbReference type="KEGG" id="dha:DEHA2D18524g"/>
<keyword evidence="5" id="KW-0411">Iron-sulfur</keyword>
<gene>
    <name evidence="7" type="ordered locus">DEHA2D18524g</name>
</gene>
<keyword evidence="1" id="KW-0479">Metal-binding</keyword>
<dbReference type="PANTHER" id="PTHR42961:SF2">
    <property type="entry name" value="IRON-SULFUR PROTEIN NUBPL"/>
    <property type="match status" value="1"/>
</dbReference>
<dbReference type="GO" id="GO:0032981">
    <property type="term" value="P:mitochondrial respiratory chain complex I assembly"/>
    <property type="evidence" value="ECO:0007669"/>
    <property type="project" value="TreeGrafter"/>
</dbReference>
<dbReference type="RefSeq" id="XP_459290.1">
    <property type="nucleotide sequence ID" value="XM_459290.1"/>
</dbReference>
<dbReference type="eggNOG" id="KOG3022">
    <property type="taxonomic scope" value="Eukaryota"/>
</dbReference>
<dbReference type="OMA" id="CNHESHI"/>
<evidence type="ECO:0000256" key="3">
    <source>
        <dbReference type="ARBA" id="ARBA00022840"/>
    </source>
</evidence>
<evidence type="ECO:0000313" key="8">
    <source>
        <dbReference type="Proteomes" id="UP000000599"/>
    </source>
</evidence>
<dbReference type="AlphaFoldDB" id="Q6BR80"/>
<dbReference type="HAMAP" id="MF_02040">
    <property type="entry name" value="Mrp_NBP35"/>
    <property type="match status" value="1"/>
</dbReference>